<proteinExistence type="predicted"/>
<reference evidence="1 2" key="1">
    <citation type="submission" date="2022-11" db="EMBL/GenBank/DDBJ databases">
        <title>Spartinivicinus poritis sp. nov., isolated from scleractinian coral Porites lutea.</title>
        <authorList>
            <person name="Zhang G."/>
            <person name="Cai L."/>
            <person name="Wei Q."/>
        </authorList>
    </citation>
    <scope>NUCLEOTIDE SEQUENCE [LARGE SCALE GENOMIC DNA]</scope>
    <source>
        <strain evidence="1 2">A2-2</strain>
    </source>
</reference>
<dbReference type="Proteomes" id="UP001528823">
    <property type="component" value="Unassembled WGS sequence"/>
</dbReference>
<accession>A0ABT5UBN7</accession>
<dbReference type="RefSeq" id="WP_274690122.1">
    <property type="nucleotide sequence ID" value="NZ_JAPMOU010000024.1"/>
</dbReference>
<evidence type="ECO:0000313" key="1">
    <source>
        <dbReference type="EMBL" id="MDE1463794.1"/>
    </source>
</evidence>
<protein>
    <submittedName>
        <fullName evidence="1">Uncharacterized protein</fullName>
    </submittedName>
</protein>
<evidence type="ECO:0000313" key="2">
    <source>
        <dbReference type="Proteomes" id="UP001528823"/>
    </source>
</evidence>
<gene>
    <name evidence="1" type="ORF">ORQ98_17725</name>
</gene>
<dbReference type="EMBL" id="JAPMOU010000024">
    <property type="protein sequence ID" value="MDE1463794.1"/>
    <property type="molecule type" value="Genomic_DNA"/>
</dbReference>
<sequence length="45" mass="4994">MVGAENRALNCRNSEDCECKEGLFPAKHTLIVHGMVNQAKKFTMA</sequence>
<name>A0ABT5UBN7_9GAMM</name>
<comment type="caution">
    <text evidence="1">The sequence shown here is derived from an EMBL/GenBank/DDBJ whole genome shotgun (WGS) entry which is preliminary data.</text>
</comment>
<organism evidence="1 2">
    <name type="scientific">Spartinivicinus poritis</name>
    <dbReference type="NCBI Taxonomy" id="2994640"/>
    <lineage>
        <taxon>Bacteria</taxon>
        <taxon>Pseudomonadati</taxon>
        <taxon>Pseudomonadota</taxon>
        <taxon>Gammaproteobacteria</taxon>
        <taxon>Oceanospirillales</taxon>
        <taxon>Zooshikellaceae</taxon>
        <taxon>Spartinivicinus</taxon>
    </lineage>
</organism>
<keyword evidence="2" id="KW-1185">Reference proteome</keyword>